<name>A0A1F2URR8_9ACTN</name>
<protein>
    <recommendedName>
        <fullName evidence="5">Acyltransferase</fullName>
    </recommendedName>
</protein>
<evidence type="ECO:0008006" key="5">
    <source>
        <dbReference type="Google" id="ProtNLM"/>
    </source>
</evidence>
<evidence type="ECO:0000313" key="4">
    <source>
        <dbReference type="Proteomes" id="UP000178086"/>
    </source>
</evidence>
<accession>A0A1F2URR8</accession>
<evidence type="ECO:0000313" key="3">
    <source>
        <dbReference type="EMBL" id="OFW35614.1"/>
    </source>
</evidence>
<dbReference type="InterPro" id="IPR051159">
    <property type="entry name" value="Hexapeptide_acetyltransf"/>
</dbReference>
<evidence type="ECO:0000256" key="2">
    <source>
        <dbReference type="ARBA" id="ARBA00022737"/>
    </source>
</evidence>
<keyword evidence="1" id="KW-0808">Transferase</keyword>
<reference evidence="3 4" key="1">
    <citation type="journal article" date="2016" name="Nat. Commun.">
        <title>Thousands of microbial genomes shed light on interconnected biogeochemical processes in an aquifer system.</title>
        <authorList>
            <person name="Anantharaman K."/>
            <person name="Brown C.T."/>
            <person name="Hug L.A."/>
            <person name="Sharon I."/>
            <person name="Castelle C.J."/>
            <person name="Probst A.J."/>
            <person name="Thomas B.C."/>
            <person name="Singh A."/>
            <person name="Wilkins M.J."/>
            <person name="Karaoz U."/>
            <person name="Brodie E.L."/>
            <person name="Williams K.H."/>
            <person name="Hubbard S.S."/>
            <person name="Banfield J.F."/>
        </authorList>
    </citation>
    <scope>NUCLEOTIDE SEQUENCE [LARGE SCALE GENOMIC DNA]</scope>
</reference>
<keyword evidence="2" id="KW-0677">Repeat</keyword>
<dbReference type="InterPro" id="IPR018357">
    <property type="entry name" value="Hexapep_transf_CS"/>
</dbReference>
<evidence type="ECO:0000256" key="1">
    <source>
        <dbReference type="ARBA" id="ARBA00022679"/>
    </source>
</evidence>
<sequence>MSRVAGKLRNFWLSAGLNSGRGLSIGPGAYLRGLAHIRAGKNFVSGVNLRLEAVTQHCDRRYSPEIIIGDNVAVSDYVHIGAVTRVEIGNNVLMGSKVYISDHSHGDYSGPAVSSPDVPPNLRALTTGKTVVIEDNVWIGDAVAVLPGVRIGYGSVIGANSVVSRDIPPLSIAVGAPARAIKKWDPAAKVWAAIGDKQ</sequence>
<comment type="caution">
    <text evidence="3">The sequence shown here is derived from an EMBL/GenBank/DDBJ whole genome shotgun (WGS) entry which is preliminary data.</text>
</comment>
<organism evidence="3 4">
    <name type="scientific">Candidatus Aquicultor primus</name>
    <dbReference type="NCBI Taxonomy" id="1797195"/>
    <lineage>
        <taxon>Bacteria</taxon>
        <taxon>Bacillati</taxon>
        <taxon>Actinomycetota</taxon>
        <taxon>Candidatus Aquicultoria</taxon>
        <taxon>Candidatus Aquicultorales</taxon>
        <taxon>Candidatus Aquicultoraceae</taxon>
        <taxon>Candidatus Aquicultor</taxon>
    </lineage>
</organism>
<dbReference type="GO" id="GO:0016740">
    <property type="term" value="F:transferase activity"/>
    <property type="evidence" value="ECO:0007669"/>
    <property type="project" value="UniProtKB-KW"/>
</dbReference>
<dbReference type="InterPro" id="IPR001451">
    <property type="entry name" value="Hexapep"/>
</dbReference>
<dbReference type="PROSITE" id="PS00101">
    <property type="entry name" value="HEXAPEP_TRANSFERASES"/>
    <property type="match status" value="1"/>
</dbReference>
<dbReference type="SUPFAM" id="SSF51161">
    <property type="entry name" value="Trimeric LpxA-like enzymes"/>
    <property type="match status" value="1"/>
</dbReference>
<dbReference type="EMBL" id="MELI01000012">
    <property type="protein sequence ID" value="OFW35614.1"/>
    <property type="molecule type" value="Genomic_DNA"/>
</dbReference>
<dbReference type="Gene3D" id="2.160.10.10">
    <property type="entry name" value="Hexapeptide repeat proteins"/>
    <property type="match status" value="1"/>
</dbReference>
<dbReference type="Proteomes" id="UP000178086">
    <property type="component" value="Unassembled WGS sequence"/>
</dbReference>
<dbReference type="AlphaFoldDB" id="A0A1F2URR8"/>
<dbReference type="PANTHER" id="PTHR23416:SF78">
    <property type="entry name" value="LIPOPOLYSACCHARIDE BIOSYNTHESIS O-ACETYL TRANSFERASE WBBJ-RELATED"/>
    <property type="match status" value="1"/>
</dbReference>
<dbReference type="Pfam" id="PF00132">
    <property type="entry name" value="Hexapep"/>
    <property type="match status" value="1"/>
</dbReference>
<dbReference type="PANTHER" id="PTHR23416">
    <property type="entry name" value="SIALIC ACID SYNTHASE-RELATED"/>
    <property type="match status" value="1"/>
</dbReference>
<gene>
    <name evidence="3" type="ORF">A2074_04110</name>
</gene>
<dbReference type="CDD" id="cd04647">
    <property type="entry name" value="LbH_MAT_like"/>
    <property type="match status" value="1"/>
</dbReference>
<dbReference type="InterPro" id="IPR011004">
    <property type="entry name" value="Trimer_LpxA-like_sf"/>
</dbReference>
<proteinExistence type="predicted"/>